<proteinExistence type="predicted"/>
<name>A0A1M5U9S6_9GAMM</name>
<dbReference type="Proteomes" id="UP000184268">
    <property type="component" value="Unassembled WGS sequence"/>
</dbReference>
<gene>
    <name evidence="1" type="ORF">SAMN02745129_2467</name>
</gene>
<accession>A0A1M5U9S6</accession>
<dbReference type="STRING" id="299255.SAMN02745129_2467"/>
<dbReference type="EMBL" id="FQXG01000003">
    <property type="protein sequence ID" value="SHH59680.1"/>
    <property type="molecule type" value="Genomic_DNA"/>
</dbReference>
<organism evidence="1 2">
    <name type="scientific">Ferrimonas marina</name>
    <dbReference type="NCBI Taxonomy" id="299255"/>
    <lineage>
        <taxon>Bacteria</taxon>
        <taxon>Pseudomonadati</taxon>
        <taxon>Pseudomonadota</taxon>
        <taxon>Gammaproteobacteria</taxon>
        <taxon>Alteromonadales</taxon>
        <taxon>Ferrimonadaceae</taxon>
        <taxon>Ferrimonas</taxon>
    </lineage>
</organism>
<evidence type="ECO:0000313" key="1">
    <source>
        <dbReference type="EMBL" id="SHH59680.1"/>
    </source>
</evidence>
<protein>
    <submittedName>
        <fullName evidence="1">Uncharacterized protein</fullName>
    </submittedName>
</protein>
<evidence type="ECO:0000313" key="2">
    <source>
        <dbReference type="Proteomes" id="UP000184268"/>
    </source>
</evidence>
<keyword evidence="2" id="KW-1185">Reference proteome</keyword>
<dbReference type="RefSeq" id="WP_156479958.1">
    <property type="nucleotide sequence ID" value="NZ_FQXG01000003.1"/>
</dbReference>
<dbReference type="AlphaFoldDB" id="A0A1M5U9S6"/>
<sequence>MRSDKVGSVKPLASSPLARFVNQSTPEEQAEVYRRVFEKVDKDQQAVISQAERGSHDE</sequence>
<reference evidence="1 2" key="1">
    <citation type="submission" date="2016-11" db="EMBL/GenBank/DDBJ databases">
        <authorList>
            <person name="Jaros S."/>
            <person name="Januszkiewicz K."/>
            <person name="Wedrychowicz H."/>
        </authorList>
    </citation>
    <scope>NUCLEOTIDE SEQUENCE [LARGE SCALE GENOMIC DNA]</scope>
    <source>
        <strain evidence="1 2">DSM 16917</strain>
    </source>
</reference>